<feature type="transmembrane region" description="Helical" evidence="1">
    <location>
        <begin position="70"/>
        <end position="87"/>
    </location>
</feature>
<feature type="transmembrane region" description="Helical" evidence="1">
    <location>
        <begin position="12"/>
        <end position="34"/>
    </location>
</feature>
<accession>S3HPC4</accession>
<dbReference type="Proteomes" id="UP000014411">
    <property type="component" value="Unassembled WGS sequence"/>
</dbReference>
<evidence type="ECO:0000313" key="3">
    <source>
        <dbReference type="Proteomes" id="UP000014411"/>
    </source>
</evidence>
<comment type="caution">
    <text evidence="2">The sequence shown here is derived from an EMBL/GenBank/DDBJ whole genome shotgun (WGS) entry which is preliminary data.</text>
</comment>
<proteinExistence type="predicted"/>
<dbReference type="RefSeq" id="WP_016552145.1">
    <property type="nucleotide sequence ID" value="NZ_AEYE02000001.1"/>
</dbReference>
<name>S3HPC4_9HYPH</name>
<feature type="transmembrane region" description="Helical" evidence="1">
    <location>
        <begin position="155"/>
        <end position="177"/>
    </location>
</feature>
<dbReference type="AlphaFoldDB" id="S3HPC4"/>
<dbReference type="EMBL" id="AEYE02000001">
    <property type="protein sequence ID" value="EPF00335.1"/>
    <property type="molecule type" value="Genomic_DNA"/>
</dbReference>
<evidence type="ECO:0000313" key="2">
    <source>
        <dbReference type="EMBL" id="EPF00335.1"/>
    </source>
</evidence>
<feature type="transmembrane region" description="Helical" evidence="1">
    <location>
        <begin position="125"/>
        <end position="149"/>
    </location>
</feature>
<sequence>MTTVASISSTITASFLGSLVEVVEAFTIILAVGVTQGWRPAFLGTGLAIAVLAVLVLTLGPLLGMIPIELMQFVIGTLLILFGMRWLRKAILRAAGFIALHDEEKAFVQETNKLRMQTSDRRANLLAAITAFKAVLLEGIEVVFIVIATGAGRGMIGYASVGAVAACLLVLVVGFAVHKPLSTVPENSLKFAVGLLLSAFGIFWVGEGIGAEWPGDDLALLSILLVLILASFALVRTLQRYRANQVRQVVR</sequence>
<keyword evidence="3" id="KW-1185">Reference proteome</keyword>
<dbReference type="eggNOG" id="COG4280">
    <property type="taxonomic scope" value="Bacteria"/>
</dbReference>
<feature type="transmembrane region" description="Helical" evidence="1">
    <location>
        <begin position="218"/>
        <end position="238"/>
    </location>
</feature>
<dbReference type="STRING" id="990285.RGCCGE502_00225"/>
<keyword evidence="1" id="KW-1133">Transmembrane helix</keyword>
<reference evidence="2 3" key="1">
    <citation type="journal article" date="2012" name="J. Bacteriol.">
        <title>Genome sequence of Rhizobium grahamii CCGE502, a broad-host-range symbiont with low nodulation competitiveness in Phaseolus vulgaris.</title>
        <authorList>
            <person name="Althabegoiti M.J."/>
            <person name="Lozano L."/>
            <person name="Torres-Tejerizo G."/>
            <person name="Ormeno-Orrillo E."/>
            <person name="Rogel M.A."/>
            <person name="Gonzalez V."/>
            <person name="Martinez-Romero E."/>
        </authorList>
    </citation>
    <scope>NUCLEOTIDE SEQUENCE [LARGE SCALE GENOMIC DNA]</scope>
    <source>
        <strain evidence="2 3">CCGE 502</strain>
    </source>
</reference>
<dbReference type="HOGENOM" id="CLU_1093150_0_0_5"/>
<feature type="transmembrane region" description="Helical" evidence="1">
    <location>
        <begin position="41"/>
        <end position="64"/>
    </location>
</feature>
<keyword evidence="1" id="KW-0472">Membrane</keyword>
<evidence type="ECO:0000256" key="1">
    <source>
        <dbReference type="SAM" id="Phobius"/>
    </source>
</evidence>
<keyword evidence="1 2" id="KW-0812">Transmembrane</keyword>
<organism evidence="2 3">
    <name type="scientific">Rhizobium grahamii CCGE 502</name>
    <dbReference type="NCBI Taxonomy" id="990285"/>
    <lineage>
        <taxon>Bacteria</taxon>
        <taxon>Pseudomonadati</taxon>
        <taxon>Pseudomonadota</taxon>
        <taxon>Alphaproteobacteria</taxon>
        <taxon>Hyphomicrobiales</taxon>
        <taxon>Rhizobiaceae</taxon>
        <taxon>Rhizobium/Agrobacterium group</taxon>
        <taxon>Rhizobium</taxon>
    </lineage>
</organism>
<gene>
    <name evidence="2" type="ORF">RGCCGE502_00225</name>
</gene>
<protein>
    <submittedName>
        <fullName evidence="2">Putative transmembrane protein</fullName>
    </submittedName>
</protein>
<feature type="transmembrane region" description="Helical" evidence="1">
    <location>
        <begin position="189"/>
        <end position="206"/>
    </location>
</feature>